<evidence type="ECO:0000259" key="1">
    <source>
        <dbReference type="Pfam" id="PF00056"/>
    </source>
</evidence>
<dbReference type="PANTHER" id="PTHR43128">
    <property type="entry name" value="L-2-HYDROXYCARBOXYLATE DEHYDROGENASE (NAD(P)(+))"/>
    <property type="match status" value="1"/>
</dbReference>
<feature type="domain" description="Lactate/malate dehydrogenase N-terminal" evidence="1">
    <location>
        <begin position="120"/>
        <end position="261"/>
    </location>
</feature>
<sequence length="419" mass="47532">MKGDDLLYYYKCLDKLLLSSHEYTTLQPADESEVKQYPGILYYLYAMDPFTTRKSFSISDASLLYLKEEGLHLLQFHQQQEEALPSWLLKKIEERKVMGINTAFPNWRVMLHHQPPQKWRIHIAGLGDVGGTLLTGLRLLGGAYIDAIGIYDKASDKLKRWCYEVNQVYSSGNHCFPEIDAITEDEMFRCDMFVFCIAKAVPPIGEEAKDVRMIQFEENAKIIRTFAKRARTAGFKGIFAVVSDPVDLLCKVVLDASNTDELENYDFQGLAPEQIRGYGLGVMYARALYFAKENPKTSHFMEEGRAFGPHGEDLIIADSIENYNESLSLYLTNKAKTANLEIRDLGFKPYIAPALSSGSLSILATIKGDWHYSATYIGGVYMGSRNRLNSSGVEIERLSLPDLLFNRLKNTYDNLRNVL</sequence>
<reference evidence="2 3" key="1">
    <citation type="submission" date="2016-10" db="EMBL/GenBank/DDBJ databases">
        <title>Complete Genome Sequence of Acetogen Clostridium formicoaceticum ATCC 27076.</title>
        <authorList>
            <person name="Bao T."/>
            <person name="Cheng C."/>
            <person name="Zhao J."/>
            <person name="Yang S.-T."/>
            <person name="Wang J."/>
            <person name="Wang M."/>
        </authorList>
    </citation>
    <scope>NUCLEOTIDE SEQUENCE [LARGE SCALE GENOMIC DNA]</scope>
    <source>
        <strain evidence="2 3">ATCC 27076</strain>
    </source>
</reference>
<dbReference type="Gene3D" id="3.40.50.720">
    <property type="entry name" value="NAD(P)-binding Rossmann-like Domain"/>
    <property type="match status" value="1"/>
</dbReference>
<proteinExistence type="predicted"/>
<dbReference type="Proteomes" id="UP000177894">
    <property type="component" value="Chromosome"/>
</dbReference>
<organism evidence="2 3">
    <name type="scientific">Clostridium formicaceticum</name>
    <dbReference type="NCBI Taxonomy" id="1497"/>
    <lineage>
        <taxon>Bacteria</taxon>
        <taxon>Bacillati</taxon>
        <taxon>Bacillota</taxon>
        <taxon>Clostridia</taxon>
        <taxon>Eubacteriales</taxon>
        <taxon>Clostridiaceae</taxon>
        <taxon>Clostridium</taxon>
    </lineage>
</organism>
<dbReference type="SUPFAM" id="SSF51735">
    <property type="entry name" value="NAD(P)-binding Rossmann-fold domains"/>
    <property type="match status" value="1"/>
</dbReference>
<protein>
    <submittedName>
        <fullName evidence="2">Lactate dehydrogenase</fullName>
    </submittedName>
</protein>
<evidence type="ECO:0000313" key="2">
    <source>
        <dbReference type="EMBL" id="AOY76424.1"/>
    </source>
</evidence>
<gene>
    <name evidence="2" type="ORF">BJL90_11200</name>
</gene>
<keyword evidence="3" id="KW-1185">Reference proteome</keyword>
<name>A0ABN4T634_9CLOT</name>
<dbReference type="EMBL" id="CP017603">
    <property type="protein sequence ID" value="AOY76424.1"/>
    <property type="molecule type" value="Genomic_DNA"/>
</dbReference>
<accession>A0ABN4T634</accession>
<dbReference type="InterPro" id="IPR036291">
    <property type="entry name" value="NAD(P)-bd_dom_sf"/>
</dbReference>
<dbReference type="InterPro" id="IPR001236">
    <property type="entry name" value="Lactate/malate_DH_N"/>
</dbReference>
<evidence type="ECO:0000313" key="3">
    <source>
        <dbReference type="Proteomes" id="UP000177894"/>
    </source>
</evidence>
<dbReference type="PANTHER" id="PTHR43128:SF16">
    <property type="entry name" value="L-LACTATE DEHYDROGENASE"/>
    <property type="match status" value="1"/>
</dbReference>
<dbReference type="Pfam" id="PF00056">
    <property type="entry name" value="Ldh_1_N"/>
    <property type="match status" value="1"/>
</dbReference>